<keyword evidence="2" id="KW-0472">Membrane</keyword>
<protein>
    <submittedName>
        <fullName evidence="4">Uncharacterized protein LOC115755551</fullName>
    </submittedName>
</protein>
<dbReference type="RefSeq" id="XP_030550863.1">
    <property type="nucleotide sequence ID" value="XM_030695003.1"/>
</dbReference>
<dbReference type="AlphaFoldDB" id="A0A8B8QX20"/>
<sequence length="156" mass="16881">MVRPVSTRAIEHPESIALFVGLFISVVALVALCAKRNRRIPKVQEKEPATTRVARKRPLASPRHLVGAISNKANASAITTKGNAEYEIGGDHDKGSEGSEEGGLWRKAILMGDKCRPPEFSGAIYYDSHGNQLPEPPKSPRAASPLRSFLVSVAKE</sequence>
<feature type="region of interest" description="Disordered" evidence="1">
    <location>
        <begin position="127"/>
        <end position="147"/>
    </location>
</feature>
<dbReference type="Proteomes" id="UP000827889">
    <property type="component" value="Chromosome 6"/>
</dbReference>
<gene>
    <name evidence="4" type="primary">LOC115755551</name>
</gene>
<evidence type="ECO:0000313" key="4">
    <source>
        <dbReference type="RefSeq" id="XP_030550863.1"/>
    </source>
</evidence>
<accession>A0A8B8QX20</accession>
<dbReference type="OrthoDB" id="755532at2759"/>
<keyword evidence="3" id="KW-1185">Reference proteome</keyword>
<evidence type="ECO:0000313" key="3">
    <source>
        <dbReference type="Proteomes" id="UP000827889"/>
    </source>
</evidence>
<reference evidence="4" key="1">
    <citation type="submission" date="2025-08" db="UniProtKB">
        <authorList>
            <consortium name="RefSeq"/>
        </authorList>
    </citation>
    <scope>IDENTIFICATION</scope>
    <source>
        <tissue evidence="4">Leaf</tissue>
    </source>
</reference>
<organism evidence="3 4">
    <name type="scientific">Rhodamnia argentea</name>
    <dbReference type="NCBI Taxonomy" id="178133"/>
    <lineage>
        <taxon>Eukaryota</taxon>
        <taxon>Viridiplantae</taxon>
        <taxon>Streptophyta</taxon>
        <taxon>Embryophyta</taxon>
        <taxon>Tracheophyta</taxon>
        <taxon>Spermatophyta</taxon>
        <taxon>Magnoliopsida</taxon>
        <taxon>eudicotyledons</taxon>
        <taxon>Gunneridae</taxon>
        <taxon>Pentapetalae</taxon>
        <taxon>rosids</taxon>
        <taxon>malvids</taxon>
        <taxon>Myrtales</taxon>
        <taxon>Myrtaceae</taxon>
        <taxon>Myrtoideae</taxon>
        <taxon>Myrteae</taxon>
        <taxon>Australasian group</taxon>
        <taxon>Rhodamnia</taxon>
    </lineage>
</organism>
<dbReference type="KEGG" id="rarg:115755551"/>
<dbReference type="PANTHER" id="PTHR33237">
    <property type="entry name" value="F2P16.13 PROTEIN-RELATED"/>
    <property type="match status" value="1"/>
</dbReference>
<evidence type="ECO:0000256" key="1">
    <source>
        <dbReference type="SAM" id="MobiDB-lite"/>
    </source>
</evidence>
<proteinExistence type="predicted"/>
<feature type="transmembrane region" description="Helical" evidence="2">
    <location>
        <begin position="16"/>
        <end position="34"/>
    </location>
</feature>
<name>A0A8B8QX20_9MYRT</name>
<keyword evidence="2" id="KW-1133">Transmembrane helix</keyword>
<dbReference type="GeneID" id="115755551"/>
<dbReference type="PANTHER" id="PTHR33237:SF50">
    <property type="entry name" value="TRANSMEMBRANE PROTEIN"/>
    <property type="match status" value="1"/>
</dbReference>
<keyword evidence="2" id="KW-0812">Transmembrane</keyword>
<evidence type="ECO:0000256" key="2">
    <source>
        <dbReference type="SAM" id="Phobius"/>
    </source>
</evidence>